<keyword evidence="1" id="KW-0812">Transmembrane</keyword>
<dbReference type="Proteomes" id="UP000600449">
    <property type="component" value="Unassembled WGS sequence"/>
</dbReference>
<keyword evidence="3" id="KW-1185">Reference proteome</keyword>
<proteinExistence type="predicted"/>
<gene>
    <name evidence="2" type="ORF">GCM10011322_33570</name>
</gene>
<accession>A0A917QCV1</accession>
<evidence type="ECO:0000256" key="1">
    <source>
        <dbReference type="SAM" id="Phobius"/>
    </source>
</evidence>
<reference evidence="2 3" key="1">
    <citation type="journal article" date="2014" name="Int. J. Syst. Evol. Microbiol.">
        <title>Complete genome sequence of Corynebacterium casei LMG S-19264T (=DSM 44701T), isolated from a smear-ripened cheese.</title>
        <authorList>
            <consortium name="US DOE Joint Genome Institute (JGI-PGF)"/>
            <person name="Walter F."/>
            <person name="Albersmeier A."/>
            <person name="Kalinowski J."/>
            <person name="Ruckert C."/>
        </authorList>
    </citation>
    <scope>NUCLEOTIDE SEQUENCE [LARGE SCALE GENOMIC DNA]</scope>
    <source>
        <strain evidence="2 3">CGMCC 1.9161</strain>
    </source>
</reference>
<name>A0A917QCV1_9HYPH</name>
<feature type="transmembrane region" description="Helical" evidence="1">
    <location>
        <begin position="64"/>
        <end position="86"/>
    </location>
</feature>
<feature type="transmembrane region" description="Helical" evidence="1">
    <location>
        <begin position="7"/>
        <end position="28"/>
    </location>
</feature>
<keyword evidence="1" id="KW-0472">Membrane</keyword>
<dbReference type="AlphaFoldDB" id="A0A917QCV1"/>
<evidence type="ECO:0000313" key="2">
    <source>
        <dbReference type="EMBL" id="GGK43808.1"/>
    </source>
</evidence>
<keyword evidence="1" id="KW-1133">Transmembrane helix</keyword>
<comment type="caution">
    <text evidence="2">The sequence shown here is derived from an EMBL/GenBank/DDBJ whole genome shotgun (WGS) entry which is preliminary data.</text>
</comment>
<sequence>MTTRRVWIVAWAIVALWSLAALLGYGAVDLVGGFAVNRADLAARDPEQVAWIAWFFDTIRDLGLFAIVAIWLVVGAIVLGIAALVAKATGDRERFTDARR</sequence>
<dbReference type="EMBL" id="BMMF01000010">
    <property type="protein sequence ID" value="GGK43808.1"/>
    <property type="molecule type" value="Genomic_DNA"/>
</dbReference>
<protein>
    <submittedName>
        <fullName evidence="2">Uncharacterized protein</fullName>
    </submittedName>
</protein>
<dbReference type="RefSeq" id="WP_188914407.1">
    <property type="nucleotide sequence ID" value="NZ_BMMF01000010.1"/>
</dbReference>
<evidence type="ECO:0000313" key="3">
    <source>
        <dbReference type="Proteomes" id="UP000600449"/>
    </source>
</evidence>
<organism evidence="2 3">
    <name type="scientific">Salinarimonas ramus</name>
    <dbReference type="NCBI Taxonomy" id="690164"/>
    <lineage>
        <taxon>Bacteria</taxon>
        <taxon>Pseudomonadati</taxon>
        <taxon>Pseudomonadota</taxon>
        <taxon>Alphaproteobacteria</taxon>
        <taxon>Hyphomicrobiales</taxon>
        <taxon>Salinarimonadaceae</taxon>
        <taxon>Salinarimonas</taxon>
    </lineage>
</organism>